<dbReference type="AlphaFoldDB" id="A0A6P2CD00"/>
<dbReference type="GO" id="GO:0016620">
    <property type="term" value="F:oxidoreductase activity, acting on the aldehyde or oxo group of donors, NAD or NADP as acceptor"/>
    <property type="evidence" value="ECO:0007669"/>
    <property type="project" value="InterPro"/>
</dbReference>
<evidence type="ECO:0000256" key="2">
    <source>
        <dbReference type="ARBA" id="ARBA00023002"/>
    </source>
</evidence>
<comment type="caution">
    <text evidence="6">The sequence shown here is derived from an EMBL/GenBank/DDBJ whole genome shotgun (WGS) entry which is preliminary data.</text>
</comment>
<dbReference type="InterPro" id="IPR016163">
    <property type="entry name" value="Ald_DH_C"/>
</dbReference>
<dbReference type="SUPFAM" id="SSF53720">
    <property type="entry name" value="ALDH-like"/>
    <property type="match status" value="1"/>
</dbReference>
<dbReference type="PANTHER" id="PTHR42804:SF1">
    <property type="entry name" value="ALDEHYDE DEHYDROGENASE-RELATED"/>
    <property type="match status" value="1"/>
</dbReference>
<dbReference type="Proteomes" id="UP000460272">
    <property type="component" value="Unassembled WGS sequence"/>
</dbReference>
<dbReference type="Gene3D" id="3.40.309.10">
    <property type="entry name" value="Aldehyde Dehydrogenase, Chain A, domain 2"/>
    <property type="match status" value="1"/>
</dbReference>
<gene>
    <name evidence="6" type="ORF">EAS64_04695</name>
</gene>
<keyword evidence="2 4" id="KW-0560">Oxidoreductase</keyword>
<feature type="active site" evidence="3">
    <location>
        <position position="254"/>
    </location>
</feature>
<dbReference type="PANTHER" id="PTHR42804">
    <property type="entry name" value="ALDEHYDE DEHYDROGENASE"/>
    <property type="match status" value="1"/>
</dbReference>
<name>A0A6P2CD00_9ACTN</name>
<comment type="similarity">
    <text evidence="1 4">Belongs to the aldehyde dehydrogenase family.</text>
</comment>
<dbReference type="FunFam" id="3.40.605.10:FF:000007">
    <property type="entry name" value="NAD/NADP-dependent betaine aldehyde dehydrogenase"/>
    <property type="match status" value="1"/>
</dbReference>
<dbReference type="InterPro" id="IPR016161">
    <property type="entry name" value="Ald_DH/histidinol_DH"/>
</dbReference>
<organism evidence="6 7">
    <name type="scientific">Trebonia kvetii</name>
    <dbReference type="NCBI Taxonomy" id="2480626"/>
    <lineage>
        <taxon>Bacteria</taxon>
        <taxon>Bacillati</taxon>
        <taxon>Actinomycetota</taxon>
        <taxon>Actinomycetes</taxon>
        <taxon>Streptosporangiales</taxon>
        <taxon>Treboniaceae</taxon>
        <taxon>Trebonia</taxon>
    </lineage>
</organism>
<dbReference type="PROSITE" id="PS00687">
    <property type="entry name" value="ALDEHYDE_DEHYDR_GLU"/>
    <property type="match status" value="1"/>
</dbReference>
<dbReference type="OrthoDB" id="6882680at2"/>
<accession>A0A6P2CD00</accession>
<evidence type="ECO:0000256" key="1">
    <source>
        <dbReference type="ARBA" id="ARBA00009986"/>
    </source>
</evidence>
<dbReference type="InterPro" id="IPR015590">
    <property type="entry name" value="Aldehyde_DH_dom"/>
</dbReference>
<dbReference type="Gene3D" id="3.40.605.10">
    <property type="entry name" value="Aldehyde Dehydrogenase, Chain A, domain 1"/>
    <property type="match status" value="1"/>
</dbReference>
<evidence type="ECO:0000313" key="6">
    <source>
        <dbReference type="EMBL" id="TVZ07443.1"/>
    </source>
</evidence>
<proteinExistence type="inferred from homology"/>
<evidence type="ECO:0000313" key="7">
    <source>
        <dbReference type="Proteomes" id="UP000460272"/>
    </source>
</evidence>
<dbReference type="InterPro" id="IPR029510">
    <property type="entry name" value="Ald_DH_CS_GLU"/>
</dbReference>
<evidence type="ECO:0000259" key="5">
    <source>
        <dbReference type="Pfam" id="PF00171"/>
    </source>
</evidence>
<evidence type="ECO:0000256" key="4">
    <source>
        <dbReference type="RuleBase" id="RU003345"/>
    </source>
</evidence>
<protein>
    <submittedName>
        <fullName evidence="6">Aldehyde dehydrogenase family protein</fullName>
    </submittedName>
</protein>
<dbReference type="Pfam" id="PF00171">
    <property type="entry name" value="Aldedh"/>
    <property type="match status" value="1"/>
</dbReference>
<reference evidence="6 7" key="1">
    <citation type="submission" date="2018-11" db="EMBL/GenBank/DDBJ databases">
        <title>Trebonia kvetii gen.nov., sp.nov., a novel acidophilic actinobacterium, and proposal of the new actinobacterial family Treboniaceae fam. nov.</title>
        <authorList>
            <person name="Rapoport D."/>
            <person name="Sagova-Mareckova M."/>
            <person name="Sedlacek I."/>
            <person name="Provaznik J."/>
            <person name="Kralova S."/>
            <person name="Pavlinic D."/>
            <person name="Benes V."/>
            <person name="Kopecky J."/>
        </authorList>
    </citation>
    <scope>NUCLEOTIDE SEQUENCE [LARGE SCALE GENOMIC DNA]</scope>
    <source>
        <strain evidence="6 7">15Tr583</strain>
    </source>
</reference>
<dbReference type="EMBL" id="RPFW01000001">
    <property type="protein sequence ID" value="TVZ07443.1"/>
    <property type="molecule type" value="Genomic_DNA"/>
</dbReference>
<feature type="domain" description="Aldehyde dehydrogenase" evidence="5">
    <location>
        <begin position="12"/>
        <end position="478"/>
    </location>
</feature>
<evidence type="ECO:0000256" key="3">
    <source>
        <dbReference type="PROSITE-ProRule" id="PRU10007"/>
    </source>
</evidence>
<keyword evidence="7" id="KW-1185">Reference proteome</keyword>
<dbReference type="InterPro" id="IPR016162">
    <property type="entry name" value="Ald_DH_N"/>
</dbReference>
<sequence length="486" mass="50751">MRPARAYIDGRWVTGEGEPFEVINPATEEVLAVVPGLTTAQADEAVAAAARAFAGGPWSTVPARERSRLLHRLADLIERDTDKLIDLMVEEIGTPRAVASFMQVPFPVRNFRWFADAAAGLAAAPDQTLPTTAAGDGTATLLTREPIGVVLGLTAFNFPLNLAAWKIGGALAAGCSIVLMCSPKSVLTTTALAALIEEAGFPPGAFNFVYGPPVVAEHLCAHPGIDFVTFTGSAEVGRRIVALTAPTLKRVVLELGGKSADVLLPGSDVRSLAMRCVLGWTGNAGQGCSSLTRTLVHRPDYESYLEAAVAAAEALGCGDPRDANTVVGPLISAAQRSRVAGYVDRAVSAGAKVLTGGKPPQAFHRGYFYEPTVVVGVDNSAEIARDELFGPVSVVLPYDDVDEAVTLANDTIYGLAANVWGPTAAAVAVAGRIRAGTVTVNGGGPMLGDHPWGGYKQSGLGREGGVLGFTEFFETKHILWPLDQPA</sequence>